<keyword evidence="3" id="KW-1185">Reference proteome</keyword>
<feature type="domain" description="FAR1" evidence="1">
    <location>
        <begin position="31"/>
        <end position="108"/>
    </location>
</feature>
<protein>
    <recommendedName>
        <fullName evidence="1">FAR1 domain-containing protein</fullName>
    </recommendedName>
</protein>
<accession>A0A4U6UJG6</accession>
<dbReference type="Gramene" id="TKW16441">
    <property type="protein sequence ID" value="TKW16441"/>
    <property type="gene ID" value="SEVIR_5G300000v2"/>
</dbReference>
<name>A0A4U6UJG6_SETVI</name>
<dbReference type="PANTHER" id="PTHR46328">
    <property type="entry name" value="FAR-RED IMPAIRED RESPONSIVE (FAR1) FAMILY PROTEIN-RELATED"/>
    <property type="match status" value="1"/>
</dbReference>
<evidence type="ECO:0000313" key="3">
    <source>
        <dbReference type="Proteomes" id="UP000298652"/>
    </source>
</evidence>
<evidence type="ECO:0000259" key="1">
    <source>
        <dbReference type="Pfam" id="PF03101"/>
    </source>
</evidence>
<reference evidence="2" key="1">
    <citation type="submission" date="2019-03" db="EMBL/GenBank/DDBJ databases">
        <title>WGS assembly of Setaria viridis.</title>
        <authorList>
            <person name="Huang P."/>
            <person name="Jenkins J."/>
            <person name="Grimwood J."/>
            <person name="Barry K."/>
            <person name="Healey A."/>
            <person name="Mamidi S."/>
            <person name="Sreedasyam A."/>
            <person name="Shu S."/>
            <person name="Feldman M."/>
            <person name="Wu J."/>
            <person name="Yu Y."/>
            <person name="Chen C."/>
            <person name="Johnson J."/>
            <person name="Rokhsar D."/>
            <person name="Baxter I."/>
            <person name="Schmutz J."/>
            <person name="Brutnell T."/>
            <person name="Kellogg E."/>
        </authorList>
    </citation>
    <scope>NUCLEOTIDE SEQUENCE [LARGE SCALE GENOMIC DNA]</scope>
</reference>
<proteinExistence type="predicted"/>
<dbReference type="AlphaFoldDB" id="A0A4U6UJG6"/>
<organism evidence="2 3">
    <name type="scientific">Setaria viridis</name>
    <name type="common">Green bristlegrass</name>
    <name type="synonym">Setaria italica subsp. viridis</name>
    <dbReference type="NCBI Taxonomy" id="4556"/>
    <lineage>
        <taxon>Eukaryota</taxon>
        <taxon>Viridiplantae</taxon>
        <taxon>Streptophyta</taxon>
        <taxon>Embryophyta</taxon>
        <taxon>Tracheophyta</taxon>
        <taxon>Spermatophyta</taxon>
        <taxon>Magnoliopsida</taxon>
        <taxon>Liliopsida</taxon>
        <taxon>Poales</taxon>
        <taxon>Poaceae</taxon>
        <taxon>PACMAD clade</taxon>
        <taxon>Panicoideae</taxon>
        <taxon>Panicodae</taxon>
        <taxon>Paniceae</taxon>
        <taxon>Cenchrinae</taxon>
        <taxon>Setaria</taxon>
    </lineage>
</organism>
<sequence length="203" mass="23853">MEAGGYVSLEETKEYKCIVDQTFTREEDFYEFYNDYAYHKGFNIRKGRVRYKTGTKEVIWRRLMCSCEGYRSVKYFERMDKKRQPRALTRCGCTARLDVEWSESIGIWWTMNAKSAFPTEMRTNTHVWTEQMDRYHSLRSKGNRALFKVSRSQGNDIWAFAGSFSAANQPGGTKVLDPVKIVSKGAPRSNKRWKASHEFWETV</sequence>
<dbReference type="PANTHER" id="PTHR46328:SF27">
    <property type="entry name" value="OS12G0287500 PROTEIN"/>
    <property type="match status" value="1"/>
</dbReference>
<evidence type="ECO:0000313" key="2">
    <source>
        <dbReference type="EMBL" id="TKW16441.1"/>
    </source>
</evidence>
<dbReference type="EMBL" id="CM016556">
    <property type="protein sequence ID" value="TKW16441.1"/>
    <property type="molecule type" value="Genomic_DNA"/>
</dbReference>
<dbReference type="Pfam" id="PF03101">
    <property type="entry name" value="FAR1"/>
    <property type="match status" value="1"/>
</dbReference>
<dbReference type="InterPro" id="IPR004330">
    <property type="entry name" value="FAR1_DNA_bnd_dom"/>
</dbReference>
<gene>
    <name evidence="2" type="ORF">SEVIR_5G300000v2</name>
</gene>
<dbReference type="Proteomes" id="UP000298652">
    <property type="component" value="Chromosome 5"/>
</dbReference>